<evidence type="ECO:0000256" key="1">
    <source>
        <dbReference type="SAM" id="SignalP"/>
    </source>
</evidence>
<organism evidence="3 4">
    <name type="scientific">Primorskyibacter sedentarius</name>
    <dbReference type="NCBI Taxonomy" id="745311"/>
    <lineage>
        <taxon>Bacteria</taxon>
        <taxon>Pseudomonadati</taxon>
        <taxon>Pseudomonadota</taxon>
        <taxon>Alphaproteobacteria</taxon>
        <taxon>Rhodobacterales</taxon>
        <taxon>Roseobacteraceae</taxon>
        <taxon>Primorskyibacter</taxon>
    </lineage>
</organism>
<dbReference type="OrthoDB" id="9809788at2"/>
<feature type="signal peptide" evidence="1">
    <location>
        <begin position="1"/>
        <end position="18"/>
    </location>
</feature>
<dbReference type="InterPro" id="IPR009683">
    <property type="entry name" value="Extensin-like_C"/>
</dbReference>
<reference evidence="3 4" key="1">
    <citation type="submission" date="2019-03" db="EMBL/GenBank/DDBJ databases">
        <title>Genomic Encyclopedia of Type Strains, Phase IV (KMG-IV): sequencing the most valuable type-strain genomes for metagenomic binning, comparative biology and taxonomic classification.</title>
        <authorList>
            <person name="Goeker M."/>
        </authorList>
    </citation>
    <scope>NUCLEOTIDE SEQUENCE [LARGE SCALE GENOMIC DNA]</scope>
    <source>
        <strain evidence="3 4">DSM 104836</strain>
    </source>
</reference>
<dbReference type="EMBL" id="SLZU01000025">
    <property type="protein sequence ID" value="TCS58474.1"/>
    <property type="molecule type" value="Genomic_DNA"/>
</dbReference>
<evidence type="ECO:0000259" key="2">
    <source>
        <dbReference type="Pfam" id="PF06904"/>
    </source>
</evidence>
<sequence>MRLVVGLGLVLAAQIAVAKAPDGVIRPVSRGDAVEAAQTKEASRLSSIRPVMRPMKPNPNAVAETTDLVAFGADGTMVVLSTSGMRRSLRPMLRPRAVVERVMAKRQAAKRGAVCGDLDLQGERIGYVPGRINACGIKDAVRLRSVAGVTLSQQAMMDCTTAKALKTWVERGVKPAFGSRGGGVSALRVAAHYACRTRNNQPGAKVSEHGKGRAIDISGVRLKDGTQISVLRGWGSKKNGNALRKMRKEACGPFGTVLGPGSDKYHNDHFHFDTARYRGGAYCR</sequence>
<protein>
    <recommendedName>
        <fullName evidence="2">Extensin-like C-terminal domain-containing protein</fullName>
    </recommendedName>
</protein>
<accession>A0A4R3J0V3</accession>
<dbReference type="Pfam" id="PF06904">
    <property type="entry name" value="Extensin-like_C"/>
    <property type="match status" value="1"/>
</dbReference>
<keyword evidence="4" id="KW-1185">Reference proteome</keyword>
<name>A0A4R3J0V3_9RHOB</name>
<dbReference type="Proteomes" id="UP000295696">
    <property type="component" value="Unassembled WGS sequence"/>
</dbReference>
<feature type="chain" id="PRO_5020997791" description="Extensin-like C-terminal domain-containing protein" evidence="1">
    <location>
        <begin position="19"/>
        <end position="284"/>
    </location>
</feature>
<comment type="caution">
    <text evidence="3">The sequence shown here is derived from an EMBL/GenBank/DDBJ whole genome shotgun (WGS) entry which is preliminary data.</text>
</comment>
<proteinExistence type="predicted"/>
<dbReference type="AlphaFoldDB" id="A0A4R3J0V3"/>
<evidence type="ECO:0000313" key="3">
    <source>
        <dbReference type="EMBL" id="TCS58474.1"/>
    </source>
</evidence>
<feature type="domain" description="Extensin-like C-terminal" evidence="2">
    <location>
        <begin position="133"/>
        <end position="284"/>
    </location>
</feature>
<dbReference type="RefSeq" id="WP_132248499.1">
    <property type="nucleotide sequence ID" value="NZ_SLZU01000025.1"/>
</dbReference>
<gene>
    <name evidence="3" type="ORF">EDD52_12533</name>
</gene>
<keyword evidence="1" id="KW-0732">Signal</keyword>
<evidence type="ECO:0000313" key="4">
    <source>
        <dbReference type="Proteomes" id="UP000295696"/>
    </source>
</evidence>